<keyword evidence="2" id="KW-0804">Transcription</keyword>
<dbReference type="Proteomes" id="UP000319257">
    <property type="component" value="Unassembled WGS sequence"/>
</dbReference>
<organism evidence="6 7">
    <name type="scientific">Thyridium curvatum</name>
    <dbReference type="NCBI Taxonomy" id="1093900"/>
    <lineage>
        <taxon>Eukaryota</taxon>
        <taxon>Fungi</taxon>
        <taxon>Dikarya</taxon>
        <taxon>Ascomycota</taxon>
        <taxon>Pezizomycotina</taxon>
        <taxon>Sordariomycetes</taxon>
        <taxon>Sordariomycetidae</taxon>
        <taxon>Thyridiales</taxon>
        <taxon>Thyridiaceae</taxon>
        <taxon>Thyridium</taxon>
    </lineage>
</organism>
<feature type="region of interest" description="Disordered" evidence="4">
    <location>
        <begin position="64"/>
        <end position="133"/>
    </location>
</feature>
<dbReference type="RefSeq" id="XP_030991597.1">
    <property type="nucleotide sequence ID" value="XM_031143815.1"/>
</dbReference>
<dbReference type="OrthoDB" id="3266505at2759"/>
<dbReference type="EMBL" id="SKBQ01000061">
    <property type="protein sequence ID" value="TPX09886.1"/>
    <property type="molecule type" value="Genomic_DNA"/>
</dbReference>
<evidence type="ECO:0000259" key="5">
    <source>
        <dbReference type="SMART" id="SM00906"/>
    </source>
</evidence>
<dbReference type="PANTHER" id="PTHR47424:SF6">
    <property type="entry name" value="PROLINE UTILIZATION TRANS-ACTIVATOR"/>
    <property type="match status" value="1"/>
</dbReference>
<feature type="compositionally biased region" description="Polar residues" evidence="4">
    <location>
        <begin position="100"/>
        <end position="112"/>
    </location>
</feature>
<dbReference type="GO" id="GO:0006351">
    <property type="term" value="P:DNA-templated transcription"/>
    <property type="evidence" value="ECO:0007669"/>
    <property type="project" value="InterPro"/>
</dbReference>
<dbReference type="STRING" id="1093900.A0A507AT60"/>
<evidence type="ECO:0000256" key="3">
    <source>
        <dbReference type="ARBA" id="ARBA00023242"/>
    </source>
</evidence>
<dbReference type="GO" id="GO:0008270">
    <property type="term" value="F:zinc ion binding"/>
    <property type="evidence" value="ECO:0007669"/>
    <property type="project" value="InterPro"/>
</dbReference>
<evidence type="ECO:0000313" key="6">
    <source>
        <dbReference type="EMBL" id="TPX09886.1"/>
    </source>
</evidence>
<dbReference type="CDD" id="cd12148">
    <property type="entry name" value="fungal_TF_MHR"/>
    <property type="match status" value="1"/>
</dbReference>
<name>A0A507AT60_9PEZI</name>
<evidence type="ECO:0000256" key="2">
    <source>
        <dbReference type="ARBA" id="ARBA00023163"/>
    </source>
</evidence>
<dbReference type="GeneID" id="41976355"/>
<dbReference type="InterPro" id="IPR051127">
    <property type="entry name" value="Fungal_SecMet_Regulators"/>
</dbReference>
<reference evidence="6 7" key="1">
    <citation type="submission" date="2019-06" db="EMBL/GenBank/DDBJ databases">
        <title>Draft genome sequence of the filamentous fungus Phialemoniopsis curvata isolated from diesel fuel.</title>
        <authorList>
            <person name="Varaljay V.A."/>
            <person name="Lyon W.J."/>
            <person name="Crouch A.L."/>
            <person name="Drake C.E."/>
            <person name="Hollomon J.M."/>
            <person name="Nadeau L.J."/>
            <person name="Nunn H.S."/>
            <person name="Stevenson B.S."/>
            <person name="Bojanowski C.L."/>
            <person name="Crookes-Goodson W.J."/>
        </authorList>
    </citation>
    <scope>NUCLEOTIDE SEQUENCE [LARGE SCALE GENOMIC DNA]</scope>
    <source>
        <strain evidence="6 7">D216</strain>
    </source>
</reference>
<keyword evidence="1" id="KW-0805">Transcription regulation</keyword>
<dbReference type="InParanoid" id="A0A507AT60"/>
<dbReference type="GO" id="GO:0003677">
    <property type="term" value="F:DNA binding"/>
    <property type="evidence" value="ECO:0007669"/>
    <property type="project" value="InterPro"/>
</dbReference>
<evidence type="ECO:0000313" key="7">
    <source>
        <dbReference type="Proteomes" id="UP000319257"/>
    </source>
</evidence>
<evidence type="ECO:0000256" key="4">
    <source>
        <dbReference type="SAM" id="MobiDB-lite"/>
    </source>
</evidence>
<protein>
    <recommendedName>
        <fullName evidence="5">Xylanolytic transcriptional activator regulatory domain-containing protein</fullName>
    </recommendedName>
</protein>
<dbReference type="Pfam" id="PF04082">
    <property type="entry name" value="Fungal_trans"/>
    <property type="match status" value="1"/>
</dbReference>
<feature type="compositionally biased region" description="Polar residues" evidence="4">
    <location>
        <begin position="80"/>
        <end position="93"/>
    </location>
</feature>
<dbReference type="PANTHER" id="PTHR47424">
    <property type="entry name" value="REGULATORY PROTEIN GAL4"/>
    <property type="match status" value="1"/>
</dbReference>
<accession>A0A507AT60</accession>
<dbReference type="SMART" id="SM00906">
    <property type="entry name" value="Fungal_trans"/>
    <property type="match status" value="1"/>
</dbReference>
<gene>
    <name evidence="6" type="ORF">E0L32_008908</name>
</gene>
<evidence type="ECO:0000256" key="1">
    <source>
        <dbReference type="ARBA" id="ARBA00023015"/>
    </source>
</evidence>
<comment type="caution">
    <text evidence="6">The sequence shown here is derived from an EMBL/GenBank/DDBJ whole genome shotgun (WGS) entry which is preliminary data.</text>
</comment>
<sequence length="707" mass="77706">MSSIKAACNAGAARLNAPGTVLAGPACGTRSPAHSRLQAEQSIRIRLLTTIKAQEQQINSIASTPGTLLFNPDDPDETSVDSASSSAPITGNAFTHGATPISQPVSTPSTRGGLNVDGLSPSSSAPTERASGPAFELRVRSLLQQRRSDGALDPPPGRPQPKSLLQLPAASHGLSQFLQNAPIPDLPTQAESHHLLSLFLTWLGVNQHFFDSRAFADTMTSLFRSEASRRETMNSVWFIEYLLVMAMGKLMDFDTEVDTPHGLDYFAEAMRLMPPMHLISDHGIIGVEILSLVALNLRWRDRKYEAYFHIGIAVRLALTLGCAQPYDEQDCLPSERAHRIRLWWTVFMLDRRFSADLGLPVAADDRQLSTELPQDAPGFPSPQAIIINVRIARTTGDIMTSLYGNTCLTQPDLVHKVQNILKSLFETGHSIPPEYSIDLTRPFPCVTRTGGSLYLMLFQAIILCTRPILLQRVKEKVTAASTHTALDVTPPVIDRLCMLSKESAIKTIRILYALDKKRQIARFGFFDLDATFSAALTLVMFGFLDGVSDIANMPPELDQAVDVLLHLSRAGNKAAEQRLRDIRQFCSFIWPDLPVSEEAPSGANLEKQYTREERIRGSSSAVPDPGIEVDRTATGYGDLQDAMDRTSQADEVVMSDIVDFEKGNNFLDLNMEADGIYSSFNDPTLPLTGVDDLDWAEIEKVFTGRLA</sequence>
<feature type="domain" description="Xylanolytic transcriptional activator regulatory" evidence="5">
    <location>
        <begin position="306"/>
        <end position="379"/>
    </location>
</feature>
<keyword evidence="7" id="KW-1185">Reference proteome</keyword>
<dbReference type="InterPro" id="IPR007219">
    <property type="entry name" value="XnlR_reg_dom"/>
</dbReference>
<dbReference type="AlphaFoldDB" id="A0A507AT60"/>
<keyword evidence="3" id="KW-0539">Nucleus</keyword>
<proteinExistence type="predicted"/>